<evidence type="ECO:0000313" key="5">
    <source>
        <dbReference type="Proteomes" id="UP000284835"/>
    </source>
</evidence>
<gene>
    <name evidence="3" type="ORF">DW775_15615</name>
    <name evidence="2" type="ORF">DW967_12915</name>
    <name evidence="1" type="ORF">DWV78_09810</name>
</gene>
<organism evidence="2 4">
    <name type="scientific">Agathobacter rectalis</name>
    <dbReference type="NCBI Taxonomy" id="39491"/>
    <lineage>
        <taxon>Bacteria</taxon>
        <taxon>Bacillati</taxon>
        <taxon>Bacillota</taxon>
        <taxon>Clostridia</taxon>
        <taxon>Lachnospirales</taxon>
        <taxon>Lachnospiraceae</taxon>
        <taxon>Agathobacter</taxon>
    </lineage>
</organism>
<evidence type="ECO:0000313" key="1">
    <source>
        <dbReference type="EMBL" id="RGW39352.1"/>
    </source>
</evidence>
<evidence type="ECO:0000313" key="2">
    <source>
        <dbReference type="EMBL" id="RGZ89767.1"/>
    </source>
</evidence>
<reference evidence="4 5" key="1">
    <citation type="submission" date="2018-08" db="EMBL/GenBank/DDBJ databases">
        <title>A genome reference for cultivated species of the human gut microbiota.</title>
        <authorList>
            <person name="Zou Y."/>
            <person name="Xue W."/>
            <person name="Luo G."/>
        </authorList>
    </citation>
    <scope>NUCLEOTIDE SEQUENCE [LARGE SCALE GENOMIC DNA]</scope>
    <source>
        <strain evidence="1 6">AF12-8</strain>
        <strain evidence="3 5">AM30-13AC</strain>
        <strain evidence="2 4">AM47-6BH</strain>
    </source>
</reference>
<accession>A0A413Q4I7</accession>
<dbReference type="AlphaFoldDB" id="A0A413Q4I7"/>
<dbReference type="Proteomes" id="UP000283721">
    <property type="component" value="Unassembled WGS sequence"/>
</dbReference>
<sequence>MTKRELIQFMDELVELASEENKLRAILVKEKFINDFEKSYEYEKEVQTEITELPPYYIAAMPDLIQEEIKAKVIAALTECGECTPENVERAMSSKIYDLDDLIDVKEYVRRMEEEQRKKSEQKRGNSRC</sequence>
<dbReference type="EMBL" id="QSAE01000029">
    <property type="protein sequence ID" value="RGW39352.1"/>
    <property type="molecule type" value="Genomic_DNA"/>
</dbReference>
<evidence type="ECO:0000313" key="3">
    <source>
        <dbReference type="EMBL" id="RHD89445.1"/>
    </source>
</evidence>
<evidence type="ECO:0000313" key="6">
    <source>
        <dbReference type="Proteomes" id="UP000286581"/>
    </source>
</evidence>
<evidence type="ECO:0000313" key="4">
    <source>
        <dbReference type="Proteomes" id="UP000283721"/>
    </source>
</evidence>
<comment type="caution">
    <text evidence="2">The sequence shown here is derived from an EMBL/GenBank/DDBJ whole genome shotgun (WGS) entry which is preliminary data.</text>
</comment>
<protein>
    <submittedName>
        <fullName evidence="2">Uncharacterized protein</fullName>
    </submittedName>
</protein>
<proteinExistence type="predicted"/>
<dbReference type="EMBL" id="QSES01000027">
    <property type="protein sequence ID" value="RGZ89767.1"/>
    <property type="molecule type" value="Genomic_DNA"/>
</dbReference>
<name>A0A413Q4I7_9FIRM</name>
<dbReference type="Proteomes" id="UP000286581">
    <property type="component" value="Unassembled WGS sequence"/>
</dbReference>
<dbReference type="EMBL" id="QSJS01000042">
    <property type="protein sequence ID" value="RHD89445.1"/>
    <property type="molecule type" value="Genomic_DNA"/>
</dbReference>
<dbReference type="Proteomes" id="UP000284835">
    <property type="component" value="Unassembled WGS sequence"/>
</dbReference>